<dbReference type="RefSeq" id="WP_310577096.1">
    <property type="nucleotide sequence ID" value="NZ_JAVKPK010000087.1"/>
</dbReference>
<name>A0ABU2D533_9EURY</name>
<evidence type="ECO:0008006" key="3">
    <source>
        <dbReference type="Google" id="ProtNLM"/>
    </source>
</evidence>
<proteinExistence type="predicted"/>
<comment type="caution">
    <text evidence="1">The sequence shown here is derived from an EMBL/GenBank/DDBJ whole genome shotgun (WGS) entry which is preliminary data.</text>
</comment>
<gene>
    <name evidence="1" type="ORF">RG963_15010</name>
</gene>
<accession>A0ABU2D533</accession>
<keyword evidence="2" id="KW-1185">Reference proteome</keyword>
<sequence length="22" mass="2670">MVYTFGQIKFLFDKGFESYVSY</sequence>
<evidence type="ECO:0000313" key="2">
    <source>
        <dbReference type="Proteomes" id="UP001246244"/>
    </source>
</evidence>
<reference evidence="2" key="1">
    <citation type="submission" date="2023-07" db="EMBL/GenBank/DDBJ databases">
        <title>Whole-genome sequencing of a new Methanosarcina sp. Z-7115.</title>
        <authorList>
            <person name="Zhilina T.N."/>
            <person name="Merkel A.Y."/>
        </authorList>
    </citation>
    <scope>NUCLEOTIDE SEQUENCE [LARGE SCALE GENOMIC DNA]</scope>
    <source>
        <strain evidence="2">Z-7115</strain>
    </source>
</reference>
<organism evidence="1 2">
    <name type="scientific">Methanosarcina baikalica</name>
    <dbReference type="NCBI Taxonomy" id="3073890"/>
    <lineage>
        <taxon>Archaea</taxon>
        <taxon>Methanobacteriati</taxon>
        <taxon>Methanobacteriota</taxon>
        <taxon>Stenosarchaea group</taxon>
        <taxon>Methanomicrobia</taxon>
        <taxon>Methanosarcinales</taxon>
        <taxon>Methanosarcinaceae</taxon>
        <taxon>Methanosarcina</taxon>
    </lineage>
</organism>
<protein>
    <recommendedName>
        <fullName evidence="3">Mobile element protein</fullName>
    </recommendedName>
</protein>
<dbReference type="Proteomes" id="UP001246244">
    <property type="component" value="Unassembled WGS sequence"/>
</dbReference>
<evidence type="ECO:0000313" key="1">
    <source>
        <dbReference type="EMBL" id="MDR7667060.1"/>
    </source>
</evidence>
<dbReference type="EMBL" id="JAVKPK010000087">
    <property type="protein sequence ID" value="MDR7667060.1"/>
    <property type="molecule type" value="Genomic_DNA"/>
</dbReference>